<sequence>MGALGIDPGEADRSMPGDRRQIFERIRDRSFMSQYILQHDLAGVAIIDFSDFRGE</sequence>
<keyword evidence="2" id="KW-1185">Reference proteome</keyword>
<dbReference type="EMBL" id="CP015124">
    <property type="protein sequence ID" value="ANP35735.1"/>
    <property type="molecule type" value="Genomic_DNA"/>
</dbReference>
<accession>A0A1B0ZNL2</accession>
<reference evidence="1 2" key="1">
    <citation type="submission" date="2016-04" db="EMBL/GenBank/DDBJ databases">
        <authorList>
            <person name="Evans L.H."/>
            <person name="Alamgir A."/>
            <person name="Owens N."/>
            <person name="Weber N.D."/>
            <person name="Virtaneva K."/>
            <person name="Barbian K."/>
            <person name="Babar A."/>
            <person name="Rosenke K."/>
        </authorList>
    </citation>
    <scope>NUCLEOTIDE SEQUENCE [LARGE SCALE GENOMIC DNA]</scope>
    <source>
        <strain evidence="1 2">JL2886</strain>
    </source>
</reference>
<gene>
    <name evidence="1" type="ORF">JL2886_00810</name>
</gene>
<name>A0A1B0ZNL2_9RHOB</name>
<evidence type="ECO:0000313" key="1">
    <source>
        <dbReference type="EMBL" id="ANP35735.1"/>
    </source>
</evidence>
<organism evidence="1 2">
    <name type="scientific">Phaeobacter gallaeciensis</name>
    <dbReference type="NCBI Taxonomy" id="60890"/>
    <lineage>
        <taxon>Bacteria</taxon>
        <taxon>Pseudomonadati</taxon>
        <taxon>Pseudomonadota</taxon>
        <taxon>Alphaproteobacteria</taxon>
        <taxon>Rhodobacterales</taxon>
        <taxon>Roseobacteraceae</taxon>
        <taxon>Phaeobacter</taxon>
    </lineage>
</organism>
<dbReference type="AlphaFoldDB" id="A0A1B0ZNL2"/>
<evidence type="ECO:0000313" key="2">
    <source>
        <dbReference type="Proteomes" id="UP000092565"/>
    </source>
</evidence>
<proteinExistence type="predicted"/>
<protein>
    <submittedName>
        <fullName evidence="1">Uncharacterized protein</fullName>
    </submittedName>
</protein>
<dbReference type="Proteomes" id="UP000092565">
    <property type="component" value="Chromosome"/>
</dbReference>